<protein>
    <submittedName>
        <fullName evidence="6">Cytochrome c heme lyase subunit CcmF</fullName>
    </submittedName>
</protein>
<feature type="transmembrane region" description="Helical" evidence="3">
    <location>
        <begin position="421"/>
        <end position="441"/>
    </location>
</feature>
<feature type="transmembrane region" description="Helical" evidence="3">
    <location>
        <begin position="693"/>
        <end position="714"/>
    </location>
</feature>
<dbReference type="PANTHER" id="PTHR43653:SF1">
    <property type="entry name" value="CYTOCHROME C-TYPE BIOGENESIS PROTEIN CCMF"/>
    <property type="match status" value="1"/>
</dbReference>
<evidence type="ECO:0000256" key="2">
    <source>
        <dbReference type="ARBA" id="ARBA00022748"/>
    </source>
</evidence>
<feature type="transmembrane region" description="Helical" evidence="3">
    <location>
        <begin position="306"/>
        <end position="328"/>
    </location>
</feature>
<dbReference type="Proteomes" id="UP000049855">
    <property type="component" value="Unassembled WGS sequence"/>
</dbReference>
<evidence type="ECO:0000313" key="7">
    <source>
        <dbReference type="Proteomes" id="UP000049855"/>
    </source>
</evidence>
<reference evidence="7" key="1">
    <citation type="submission" date="2015-03" db="EMBL/GenBank/DDBJ databases">
        <authorList>
            <person name="Nijsse Bart"/>
        </authorList>
    </citation>
    <scope>NUCLEOTIDE SEQUENCE [LARGE SCALE GENOMIC DNA]</scope>
</reference>
<evidence type="ECO:0000259" key="5">
    <source>
        <dbReference type="Pfam" id="PF16327"/>
    </source>
</evidence>
<dbReference type="AlphaFoldDB" id="A0A0U1KWS4"/>
<feature type="transmembrane region" description="Helical" evidence="3">
    <location>
        <begin position="6"/>
        <end position="24"/>
    </location>
</feature>
<keyword evidence="7" id="KW-1185">Reference proteome</keyword>
<feature type="transmembrane region" description="Helical" evidence="3">
    <location>
        <begin position="273"/>
        <end position="294"/>
    </location>
</feature>
<evidence type="ECO:0000313" key="6">
    <source>
        <dbReference type="EMBL" id="CQR71786.1"/>
    </source>
</evidence>
<dbReference type="PRINTS" id="PR01410">
    <property type="entry name" value="CCBIOGENESIS"/>
</dbReference>
<organism evidence="6 7">
    <name type="scientific">Sporomusa ovata</name>
    <dbReference type="NCBI Taxonomy" id="2378"/>
    <lineage>
        <taxon>Bacteria</taxon>
        <taxon>Bacillati</taxon>
        <taxon>Bacillota</taxon>
        <taxon>Negativicutes</taxon>
        <taxon>Selenomonadales</taxon>
        <taxon>Sporomusaceae</taxon>
        <taxon>Sporomusa</taxon>
    </lineage>
</organism>
<feature type="transmembrane region" description="Helical" evidence="3">
    <location>
        <begin position="167"/>
        <end position="192"/>
    </location>
</feature>
<keyword evidence="3" id="KW-0812">Transmembrane</keyword>
<dbReference type="EMBL" id="CTRP01000005">
    <property type="protein sequence ID" value="CQR71786.1"/>
    <property type="molecule type" value="Genomic_DNA"/>
</dbReference>
<comment type="similarity">
    <text evidence="1">Belongs to the CcmF/CycK/Ccl1/NrfE/CcsA family.</text>
</comment>
<feature type="domain" description="Cytochrome c-type biogenesis protein CcmF C-terminal" evidence="5">
    <location>
        <begin position="315"/>
        <end position="576"/>
    </location>
</feature>
<gene>
    <name evidence="6" type="ORF">SpAn4DRAFT_3652</name>
</gene>
<feature type="transmembrane region" description="Helical" evidence="3">
    <location>
        <begin position="385"/>
        <end position="409"/>
    </location>
</feature>
<feature type="transmembrane region" description="Helical" evidence="3">
    <location>
        <begin position="447"/>
        <end position="465"/>
    </location>
</feature>
<dbReference type="InterPro" id="IPR032523">
    <property type="entry name" value="CcmF_C"/>
</dbReference>
<evidence type="ECO:0000256" key="3">
    <source>
        <dbReference type="SAM" id="Phobius"/>
    </source>
</evidence>
<evidence type="ECO:0000256" key="1">
    <source>
        <dbReference type="ARBA" id="ARBA00009186"/>
    </source>
</evidence>
<keyword evidence="3" id="KW-1133">Transmembrane helix</keyword>
<feature type="transmembrane region" description="Helical" evidence="3">
    <location>
        <begin position="87"/>
        <end position="114"/>
    </location>
</feature>
<sequence length="728" mass="78792">MIGYAALFMALVATGIALFCYLNAHMASSTRRLAQRISAGKDEGLFYYRLSALFIAVTALYLFYIIVSDQFQFAYVFGYSSRELSLIYKLSAFWAGQEGSFLLWALFHVSFGLLLARKKQPCAMTVYAGVQIMLLVILLAKSPFMLLTEPRLDGFGLNPLLQDPWMVVHPPVLFLGYAGLAVPFAYAIDGIVTGRHKNWVSQALPWTLFAWAALGAGIFLGGFWAYKVLGWGGYWGWDPVENSSLVPWLACGALVHLLLLARVRLAAVRPASFAALFTFVLVMYGTFLTRSGILSDFSTHSFSDEGVGGILASFVLITAVSALGILIIRWPALPEGELYPAVKSREFFLAATAIIFAALGVIVLVGMSTPLVAMLLSNPQNVSTAFYNTTTLPLAAGLALLLAVGSLVGWGEDKTRLLARYWRIAGLAIVSMVLAVAGGIRQPLACVTIGLSAAIIAASILAVRVKRISRGAGLTHVGVAITLIGILFSSLASQAVYVSFQQGERQQVLGTEFTYLGTRLEAEGQGFYQSFKLTGEANTVLEPYTKLHREGRPAAREPGIYRMLSADIYLASAMQQEESPHKEITLHKGEQKQEEAVAVKLIRYGMGGSGASGDVRVYALLNVTHDGNAEEAKPELISRNGQMIPVPVKVFGHYELIVTAINMGDGTVTVGIKDLAAPPEQPRIDVEISRKPLINLVWLGTVLITIGTISAGVSRRKFCITDKKAVSS</sequence>
<feature type="transmembrane region" description="Helical" evidence="3">
    <location>
        <begin position="204"/>
        <end position="225"/>
    </location>
</feature>
<keyword evidence="6" id="KW-0456">Lyase</keyword>
<dbReference type="InterPro" id="IPR002541">
    <property type="entry name" value="Cyt_c_assembly"/>
</dbReference>
<dbReference type="Pfam" id="PF01578">
    <property type="entry name" value="Cytochrom_C_asm"/>
    <property type="match status" value="1"/>
</dbReference>
<dbReference type="Pfam" id="PF16327">
    <property type="entry name" value="CcmF_C"/>
    <property type="match status" value="1"/>
</dbReference>
<feature type="transmembrane region" description="Helical" evidence="3">
    <location>
        <begin position="348"/>
        <end position="373"/>
    </location>
</feature>
<feature type="transmembrane region" description="Helical" evidence="3">
    <location>
        <begin position="245"/>
        <end position="261"/>
    </location>
</feature>
<dbReference type="GO" id="GO:0016829">
    <property type="term" value="F:lyase activity"/>
    <property type="evidence" value="ECO:0007669"/>
    <property type="project" value="UniProtKB-KW"/>
</dbReference>
<name>A0A0U1KWS4_9FIRM</name>
<feature type="transmembrane region" description="Helical" evidence="3">
    <location>
        <begin position="126"/>
        <end position="147"/>
    </location>
</feature>
<dbReference type="GO" id="GO:0017004">
    <property type="term" value="P:cytochrome complex assembly"/>
    <property type="evidence" value="ECO:0007669"/>
    <property type="project" value="UniProtKB-KW"/>
</dbReference>
<dbReference type="GO" id="GO:0015232">
    <property type="term" value="F:heme transmembrane transporter activity"/>
    <property type="evidence" value="ECO:0007669"/>
    <property type="project" value="InterPro"/>
</dbReference>
<keyword evidence="2" id="KW-0201">Cytochrome c-type biogenesis</keyword>
<dbReference type="GO" id="GO:0016020">
    <property type="term" value="C:membrane"/>
    <property type="evidence" value="ECO:0007669"/>
    <property type="project" value="InterPro"/>
</dbReference>
<proteinExistence type="inferred from homology"/>
<feature type="transmembrane region" description="Helical" evidence="3">
    <location>
        <begin position="45"/>
        <end position="67"/>
    </location>
</feature>
<dbReference type="GO" id="GO:0020037">
    <property type="term" value="F:heme binding"/>
    <property type="evidence" value="ECO:0007669"/>
    <property type="project" value="InterPro"/>
</dbReference>
<dbReference type="RefSeq" id="WP_021168862.1">
    <property type="nucleotide sequence ID" value="NZ_CTRP01000005.1"/>
</dbReference>
<accession>A0A0U1KWS4</accession>
<dbReference type="InterPro" id="IPR003567">
    <property type="entry name" value="Cyt_c_biogenesis"/>
</dbReference>
<feature type="transmembrane region" description="Helical" evidence="3">
    <location>
        <begin position="477"/>
        <end position="497"/>
    </location>
</feature>
<feature type="domain" description="Cytochrome c assembly protein" evidence="4">
    <location>
        <begin position="94"/>
        <end position="291"/>
    </location>
</feature>
<dbReference type="PANTHER" id="PTHR43653">
    <property type="entry name" value="CYTOCHROME C ASSEMBLY PROTEIN-RELATED"/>
    <property type="match status" value="1"/>
</dbReference>
<evidence type="ECO:0000259" key="4">
    <source>
        <dbReference type="Pfam" id="PF01578"/>
    </source>
</evidence>
<keyword evidence="3" id="KW-0472">Membrane</keyword>